<feature type="compositionally biased region" description="Polar residues" evidence="1">
    <location>
        <begin position="548"/>
        <end position="560"/>
    </location>
</feature>
<dbReference type="SMART" id="SM00271">
    <property type="entry name" value="DnaJ"/>
    <property type="match status" value="1"/>
</dbReference>
<evidence type="ECO:0000259" key="2">
    <source>
        <dbReference type="PROSITE" id="PS50076"/>
    </source>
</evidence>
<dbReference type="InterPro" id="IPR051964">
    <property type="entry name" value="Chaperone_stress_response"/>
</dbReference>
<dbReference type="GO" id="GO:0005737">
    <property type="term" value="C:cytoplasm"/>
    <property type="evidence" value="ECO:0007669"/>
    <property type="project" value="TreeGrafter"/>
</dbReference>
<dbReference type="EMBL" id="NKHZ01000081">
    <property type="protein sequence ID" value="PNS15016.1"/>
    <property type="molecule type" value="Genomic_DNA"/>
</dbReference>
<feature type="compositionally biased region" description="Low complexity" evidence="1">
    <location>
        <begin position="162"/>
        <end position="181"/>
    </location>
</feature>
<protein>
    <recommendedName>
        <fullName evidence="2">J domain-containing protein</fullName>
    </recommendedName>
</protein>
<accession>A0A2K1QIN2</accession>
<reference evidence="3 4" key="1">
    <citation type="submission" date="2017-06" db="EMBL/GenBank/DDBJ databases">
        <title>Draft genome sequence of a variant of Elsinoe murrayae.</title>
        <authorList>
            <person name="Cheng Q."/>
        </authorList>
    </citation>
    <scope>NUCLEOTIDE SEQUENCE [LARGE SCALE GENOMIC DNA]</scope>
    <source>
        <strain evidence="3 4">CQ-2017a</strain>
    </source>
</reference>
<feature type="compositionally biased region" description="Polar residues" evidence="1">
    <location>
        <begin position="345"/>
        <end position="360"/>
    </location>
</feature>
<dbReference type="InterPro" id="IPR001623">
    <property type="entry name" value="DnaJ_domain"/>
</dbReference>
<feature type="compositionally biased region" description="Pro residues" evidence="1">
    <location>
        <begin position="182"/>
        <end position="201"/>
    </location>
</feature>
<dbReference type="PANTHER" id="PTHR44029:SF1">
    <property type="entry name" value="DNAJ HOMOLOG SUBFAMILY C MEMBER 21"/>
    <property type="match status" value="1"/>
</dbReference>
<feature type="domain" description="J" evidence="2">
    <location>
        <begin position="9"/>
        <end position="75"/>
    </location>
</feature>
<feature type="compositionally biased region" description="Polar residues" evidence="1">
    <location>
        <begin position="240"/>
        <end position="259"/>
    </location>
</feature>
<feature type="compositionally biased region" description="Basic and acidic residues" evidence="1">
    <location>
        <begin position="202"/>
        <end position="213"/>
    </location>
</feature>
<feature type="compositionally biased region" description="Polar residues" evidence="1">
    <location>
        <begin position="460"/>
        <end position="475"/>
    </location>
</feature>
<feature type="region of interest" description="Disordered" evidence="1">
    <location>
        <begin position="72"/>
        <end position="744"/>
    </location>
</feature>
<evidence type="ECO:0000313" key="3">
    <source>
        <dbReference type="EMBL" id="PNS15016.1"/>
    </source>
</evidence>
<dbReference type="PROSITE" id="PS00636">
    <property type="entry name" value="DNAJ_1"/>
    <property type="match status" value="1"/>
</dbReference>
<dbReference type="PROSITE" id="PS50076">
    <property type="entry name" value="DNAJ_2"/>
    <property type="match status" value="1"/>
</dbReference>
<name>A0A2K1QIN2_9PEZI</name>
<dbReference type="Proteomes" id="UP000243797">
    <property type="component" value="Unassembled WGS sequence"/>
</dbReference>
<dbReference type="STRING" id="2082308.A0A2K1QIN2"/>
<evidence type="ECO:0000256" key="1">
    <source>
        <dbReference type="SAM" id="MobiDB-lite"/>
    </source>
</evidence>
<feature type="compositionally biased region" description="Polar residues" evidence="1">
    <location>
        <begin position="505"/>
        <end position="518"/>
    </location>
</feature>
<feature type="compositionally biased region" description="Low complexity" evidence="1">
    <location>
        <begin position="673"/>
        <end position="683"/>
    </location>
</feature>
<dbReference type="PANTHER" id="PTHR44029">
    <property type="entry name" value="DNAJ HOMOLOG SUBFAMILY C MEMBER 21"/>
    <property type="match status" value="1"/>
</dbReference>
<dbReference type="AlphaFoldDB" id="A0A2K1QIN2"/>
<dbReference type="SUPFAM" id="SSF46565">
    <property type="entry name" value="Chaperone J-domain"/>
    <property type="match status" value="1"/>
</dbReference>
<evidence type="ECO:0000313" key="4">
    <source>
        <dbReference type="Proteomes" id="UP000243797"/>
    </source>
</evidence>
<dbReference type="PRINTS" id="PR00625">
    <property type="entry name" value="JDOMAIN"/>
</dbReference>
<proteinExistence type="predicted"/>
<dbReference type="InterPro" id="IPR018253">
    <property type="entry name" value="DnaJ_domain_CS"/>
</dbReference>
<feature type="compositionally biased region" description="Polar residues" evidence="1">
    <location>
        <begin position="597"/>
        <end position="613"/>
    </location>
</feature>
<feature type="compositionally biased region" description="Polar residues" evidence="1">
    <location>
        <begin position="303"/>
        <end position="319"/>
    </location>
</feature>
<comment type="caution">
    <text evidence="3">The sequence shown here is derived from an EMBL/GenBank/DDBJ whole genome shotgun (WGS) entry which is preliminary data.</text>
</comment>
<feature type="compositionally biased region" description="Low complexity" evidence="1">
    <location>
        <begin position="408"/>
        <end position="417"/>
    </location>
</feature>
<dbReference type="InParanoid" id="A0A2K1QIN2"/>
<dbReference type="OrthoDB" id="10250354at2759"/>
<feature type="compositionally biased region" description="Basic and acidic residues" evidence="1">
    <location>
        <begin position="488"/>
        <end position="504"/>
    </location>
</feature>
<keyword evidence="4" id="KW-1185">Reference proteome</keyword>
<feature type="compositionally biased region" description="Low complexity" evidence="1">
    <location>
        <begin position="526"/>
        <end position="535"/>
    </location>
</feature>
<feature type="compositionally biased region" description="Polar residues" evidence="1">
    <location>
        <begin position="728"/>
        <end position="744"/>
    </location>
</feature>
<sequence length="904" mass="97333">MVKPDVKVNYYAALEIGSDASVDDIKKQYRKLALKYHPDRNPGKEEEFNSKFQNISAAFEVLSDPTTKAKYDVDRKRASVSGAATRPGASGRTGNPYAASSNFAPPPRRTQDPTGWTRAGATGADRFTNFPGPGPTARAEPKKAAYSEAWSTFGPGARRGSQKPNPQQQHQQANANASSQRRPPPPPPPPRDNAAPPSRPDLPPRDAQKEADIRSSFAHRPAPANMSPQARTAWAHYNDKSQQSQRPTFSRTNTSSRTPRANAFDPNAPGDNERPASGGTSGYTHHFKEPDPNMNNLYAGKPSASQHNVPNAYSTSRTPSVDGRMPYQPQHRHSAYQHTSGEKTYINSDQLKRSQSTRDATQLHEQQRSPRAFHSRPRSASPAKGAADGKPKVPTFDVGMDSDEISTSDDSISSGSDANARGTGPFGSQRPRPKKNPTAPSTRLNGTPGGAPPHAGNQGRRGSQTQQPSRHNSGSAQGGQGPNGNIFKHFDFDQADHAKSRSAEEINTTFSPTASAPTFSGVPGTKPISPAASRRPSPPKRTRETLSARPSRNHINTRVSNEFRAPVSPTSVPYPQNPPLFGEVPQTAGPEREKTFSPDQWSNHQFFTPQGASLSRGPSLRRNSHTSVNKGPTAPRPASVTSANDGDTERDSGSAHSIASGGDAMDVDPAPPAQQATAKTARAYNQPPSQWRMSQNNMPPPPPSAPPDSAAAQARRRSSVRSSTDPTNTIPDLNPLASTLHPTNAGLNDLSSLSTSIPFQSKPSPHHPSSLFAEVAPSTPLPSIPVAPQPPQRLTKATWKEYTARTHAYLSAHHQLRRQFEERARETVAMEEAVLGRGPSGLEARGEGSEGMVGIEALIKRAREEERWEELRGVAAGKFAGAVAEFARVKGRVGQLAEEGRLVE</sequence>
<organism evidence="3 4">
    <name type="scientific">Sphaceloma murrayae</name>
    <dbReference type="NCBI Taxonomy" id="2082308"/>
    <lineage>
        <taxon>Eukaryota</taxon>
        <taxon>Fungi</taxon>
        <taxon>Dikarya</taxon>
        <taxon>Ascomycota</taxon>
        <taxon>Pezizomycotina</taxon>
        <taxon>Dothideomycetes</taxon>
        <taxon>Dothideomycetidae</taxon>
        <taxon>Myriangiales</taxon>
        <taxon>Elsinoaceae</taxon>
        <taxon>Sphaceloma</taxon>
    </lineage>
</organism>
<dbReference type="InterPro" id="IPR036869">
    <property type="entry name" value="J_dom_sf"/>
</dbReference>
<dbReference type="CDD" id="cd06257">
    <property type="entry name" value="DnaJ"/>
    <property type="match status" value="1"/>
</dbReference>
<gene>
    <name evidence="3" type="ORF">CAC42_2245</name>
</gene>
<dbReference type="Gene3D" id="1.10.287.110">
    <property type="entry name" value="DnaJ domain"/>
    <property type="match status" value="1"/>
</dbReference>
<dbReference type="Pfam" id="PF00226">
    <property type="entry name" value="DnaJ"/>
    <property type="match status" value="1"/>
</dbReference>